<dbReference type="PANTHER" id="PTHR33308">
    <property type="entry name" value="PEPTIDOGLYCAN HYDROLASE FLGJ"/>
    <property type="match status" value="1"/>
</dbReference>
<dbReference type="InterPro" id="IPR025987">
    <property type="entry name" value="GW_dom"/>
</dbReference>
<dbReference type="Proteomes" id="UP000254912">
    <property type="component" value="Unassembled WGS sequence"/>
</dbReference>
<dbReference type="SUPFAM" id="SSF82057">
    <property type="entry name" value="Prokaryotic SH3-related domain"/>
    <property type="match status" value="5"/>
</dbReference>
<evidence type="ECO:0000313" key="8">
    <source>
        <dbReference type="Proteomes" id="UP000254912"/>
    </source>
</evidence>
<organism evidence="7 8">
    <name type="scientific">Weissella soli</name>
    <dbReference type="NCBI Taxonomy" id="155866"/>
    <lineage>
        <taxon>Bacteria</taxon>
        <taxon>Bacillati</taxon>
        <taxon>Bacillota</taxon>
        <taxon>Bacilli</taxon>
        <taxon>Lactobacillales</taxon>
        <taxon>Lactobacillaceae</taxon>
        <taxon>Weissella</taxon>
    </lineage>
</organism>
<dbReference type="GO" id="GO:0005576">
    <property type="term" value="C:extracellular region"/>
    <property type="evidence" value="ECO:0007669"/>
    <property type="project" value="UniProtKB-SubCell"/>
</dbReference>
<protein>
    <submittedName>
        <fullName evidence="7">Flagellum-specific peptidoglycan hydrolase FlgJ</fullName>
    </submittedName>
</protein>
<comment type="subcellular location">
    <subcellularLocation>
        <location evidence="1">Secreted</location>
    </subcellularLocation>
</comment>
<sequence length="646" mass="69760">MARKTVQLLILFGLFIGIIGQQQSVFASLDANEQKAFINKLKGSVQKATEEQRLYASLQMAQAIVESGWGESALAKEANNYFGVKGSYNGQSVTMPTAEFDEYGNQYEITASFRKYPSAYQSMKDNAALLRQGVSWNHAIYSGTWREKAKSGTQAANGLIPNYATDPDYATTLKSVINTHDLTTLDQTKSVIKTQQNVVKTAILKTGTRVDGMYSGAPYNVSGSKNVGNTSAYQGLTVKITKIAQVKKPDGTNGAQYAYTTIGGKNVWVDLAGFKVIQDGVTTLVNAKSGYQTATISSTTRTDGLYLTAPYSVVGAKNAGNTKLYNGQQVLISKTVQTKKPNGKLASTYAYIKLGTKNYYVDVLALTGIKTSVATLINQQTVNQTAIINATTRKDGLYSNNPYGMSNAKRIGTSTAYAGQTLTVSRYAQVYQANWTTGVKFAYVTISGKSFWIDARALTKVKNGTATLTNVQNVKQTAVVNASQAIYDLYRNNPSGMPTAVKQGTTQALDQQTVTISQYAQVMQGDGTTGPVFAHISVNGQTYWVDKRALRSIENGIASLTSVKVVNKQAVINATKRRDGIYSGAPYQVVNAKRVATSSSYQGKKVTVTMTAIVKKPNGQIGAQFALITLNNQAVWIDIKGLTILN</sequence>
<gene>
    <name evidence="7" type="ORF">DFP99_0434</name>
</gene>
<dbReference type="SMART" id="SM00047">
    <property type="entry name" value="LYZ2"/>
    <property type="match status" value="1"/>
</dbReference>
<dbReference type="Pfam" id="PF13457">
    <property type="entry name" value="GW"/>
    <property type="match status" value="5"/>
</dbReference>
<dbReference type="AlphaFoldDB" id="A0A288QB69"/>
<comment type="similarity">
    <text evidence="2">Belongs to the glycosyl hydrolase 73 family.</text>
</comment>
<keyword evidence="3" id="KW-0964">Secreted</keyword>
<dbReference type="InterPro" id="IPR038200">
    <property type="entry name" value="GW_dom_sf"/>
</dbReference>
<dbReference type="EMBL" id="QRAS01000001">
    <property type="protein sequence ID" value="RDL12010.1"/>
    <property type="molecule type" value="Genomic_DNA"/>
</dbReference>
<dbReference type="InterPro" id="IPR002901">
    <property type="entry name" value="MGlyc_endo_b_GlcNAc-like_dom"/>
</dbReference>
<reference evidence="7 8" key="1">
    <citation type="submission" date="2018-07" db="EMBL/GenBank/DDBJ databases">
        <title>Genomic Encyclopedia of Type Strains, Phase III (KMG-III): the genomes of soil and plant-associated and newly described type strains.</title>
        <authorList>
            <person name="Whitman W."/>
        </authorList>
    </citation>
    <scope>NUCLEOTIDE SEQUENCE [LARGE SCALE GENOMIC DNA]</scope>
    <source>
        <strain evidence="7 8">CECT 7031</strain>
    </source>
</reference>
<dbReference type="InterPro" id="IPR051056">
    <property type="entry name" value="Glycosyl_Hydrolase_73"/>
</dbReference>
<dbReference type="PANTHER" id="PTHR33308:SF9">
    <property type="entry name" value="PEPTIDOGLYCAN HYDROLASE FLGJ"/>
    <property type="match status" value="1"/>
</dbReference>
<dbReference type="Gene3D" id="2.30.30.170">
    <property type="match status" value="5"/>
</dbReference>
<dbReference type="Gene3D" id="4.10.80.30">
    <property type="entry name" value="DNA polymerase, domain 6"/>
    <property type="match status" value="1"/>
</dbReference>
<comment type="caution">
    <text evidence="7">The sequence shown here is derived from an EMBL/GenBank/DDBJ whole genome shotgun (WGS) entry which is preliminary data.</text>
</comment>
<dbReference type="Gene3D" id="1.10.530.10">
    <property type="match status" value="1"/>
</dbReference>
<dbReference type="PROSITE" id="PS51780">
    <property type="entry name" value="GW"/>
    <property type="match status" value="5"/>
</dbReference>
<accession>A0A288QB69</accession>
<name>A0A288QB69_9LACO</name>
<dbReference type="KEGG" id="wso:WSWS_00806"/>
<dbReference type="RefSeq" id="WP_070230069.1">
    <property type="nucleotide sequence ID" value="NZ_BJYO01000002.1"/>
</dbReference>
<dbReference type="GO" id="GO:0071555">
    <property type="term" value="P:cell wall organization"/>
    <property type="evidence" value="ECO:0007669"/>
    <property type="project" value="UniProtKB-KW"/>
</dbReference>
<evidence type="ECO:0000256" key="2">
    <source>
        <dbReference type="ARBA" id="ARBA00010266"/>
    </source>
</evidence>
<evidence type="ECO:0000256" key="1">
    <source>
        <dbReference type="ARBA" id="ARBA00004613"/>
    </source>
</evidence>
<evidence type="ECO:0000256" key="6">
    <source>
        <dbReference type="ARBA" id="ARBA00023316"/>
    </source>
</evidence>
<dbReference type="PRINTS" id="PR01002">
    <property type="entry name" value="FLGFLGJ"/>
</dbReference>
<keyword evidence="5 7" id="KW-0378">Hydrolase</keyword>
<dbReference type="GeneID" id="94546004"/>
<keyword evidence="6" id="KW-0961">Cell wall biogenesis/degradation</keyword>
<dbReference type="GO" id="GO:0004040">
    <property type="term" value="F:amidase activity"/>
    <property type="evidence" value="ECO:0007669"/>
    <property type="project" value="InterPro"/>
</dbReference>
<keyword evidence="4" id="KW-0732">Signal</keyword>
<evidence type="ECO:0000256" key="3">
    <source>
        <dbReference type="ARBA" id="ARBA00022525"/>
    </source>
</evidence>
<dbReference type="Pfam" id="PF01832">
    <property type="entry name" value="Glucosaminidase"/>
    <property type="match status" value="1"/>
</dbReference>
<proteinExistence type="inferred from homology"/>
<evidence type="ECO:0000256" key="4">
    <source>
        <dbReference type="ARBA" id="ARBA00022729"/>
    </source>
</evidence>
<evidence type="ECO:0000313" key="7">
    <source>
        <dbReference type="EMBL" id="RDL12010.1"/>
    </source>
</evidence>
<evidence type="ECO:0000256" key="5">
    <source>
        <dbReference type="ARBA" id="ARBA00022801"/>
    </source>
</evidence>
<keyword evidence="8" id="KW-1185">Reference proteome</keyword>